<name>A0ABZ0KZH2_9BACL</name>
<evidence type="ECO:0000313" key="2">
    <source>
        <dbReference type="Proteomes" id="UP001303532"/>
    </source>
</evidence>
<dbReference type="Proteomes" id="UP001303532">
    <property type="component" value="Chromosome"/>
</dbReference>
<organism evidence="1 2">
    <name type="scientific">Sporosarcina jeotgali</name>
    <dbReference type="NCBI Taxonomy" id="3020056"/>
    <lineage>
        <taxon>Bacteria</taxon>
        <taxon>Bacillati</taxon>
        <taxon>Bacillota</taxon>
        <taxon>Bacilli</taxon>
        <taxon>Bacillales</taxon>
        <taxon>Caryophanaceae</taxon>
        <taxon>Sporosarcina</taxon>
    </lineage>
</organism>
<dbReference type="RefSeq" id="WP_323693386.1">
    <property type="nucleotide sequence ID" value="NZ_CP116341.1"/>
</dbReference>
<keyword evidence="2" id="KW-1185">Reference proteome</keyword>
<gene>
    <name evidence="1" type="ORF">PGH26_07620</name>
</gene>
<accession>A0ABZ0KZH2</accession>
<sequence>MQSIIELIGNISIMILSFLKEITEEEIDKNLSFLMKENWFQTYLEDDKYNDLIFNNSKVRHVIGTLISEKLVFYFYLEQSSRKVLR</sequence>
<proteinExistence type="predicted"/>
<protein>
    <submittedName>
        <fullName evidence="1">Uncharacterized protein</fullName>
    </submittedName>
</protein>
<dbReference type="EMBL" id="CP116341">
    <property type="protein sequence ID" value="WOV85791.1"/>
    <property type="molecule type" value="Genomic_DNA"/>
</dbReference>
<reference evidence="1 2" key="1">
    <citation type="submission" date="2023-01" db="EMBL/GenBank/DDBJ databases">
        <title>Sporosarcina sp. nov., isolated from Korean tranditional fermented seafood 'Jeotgal'.</title>
        <authorList>
            <person name="Yang A.-I."/>
        </authorList>
    </citation>
    <scope>NUCLEOTIDE SEQUENCE [LARGE SCALE GENOMIC DNA]</scope>
    <source>
        <strain evidence="1 2">B2O-1</strain>
    </source>
</reference>
<evidence type="ECO:0000313" key="1">
    <source>
        <dbReference type="EMBL" id="WOV85791.1"/>
    </source>
</evidence>